<dbReference type="Pfam" id="PF17642">
    <property type="entry name" value="TssD"/>
    <property type="match status" value="1"/>
</dbReference>
<comment type="caution">
    <text evidence="1">The sequence shown here is derived from an EMBL/GenBank/DDBJ whole genome shotgun (WGS) entry which is preliminary data.</text>
</comment>
<evidence type="ECO:0000313" key="1">
    <source>
        <dbReference type="EMBL" id="MDT7828474.1"/>
    </source>
</evidence>
<evidence type="ECO:0000313" key="2">
    <source>
        <dbReference type="Proteomes" id="UP001250656"/>
    </source>
</evidence>
<gene>
    <name evidence="1" type="primary">tssD</name>
    <name evidence="1" type="ORF">RQM65_07355</name>
</gene>
<proteinExistence type="predicted"/>
<sequence>MSFLAKLIVDGREYNILGCTYNFDQPMDATGKPAGKPQGGRIMATIEADGSYDLLHWMTSPDQTKDGSLVYYKRDAMSRLQEVIFKKAYCVSLETEFDALDDSPLQNHIVISAKSLHIGDMKFDNSWGD</sequence>
<reference evidence="1 2" key="1">
    <citation type="submission" date="2023-09" db="EMBL/GenBank/DDBJ databases">
        <title>Novel taxa isolated from Blanes Bay.</title>
        <authorList>
            <person name="Rey-Velasco X."/>
            <person name="Lucena T."/>
        </authorList>
    </citation>
    <scope>NUCLEOTIDE SEQUENCE [LARGE SCALE GENOMIC DNA]</scope>
    <source>
        <strain evidence="1 2">S334</strain>
    </source>
</reference>
<protein>
    <submittedName>
        <fullName evidence="1">Type VI secretion system tube protein TssD</fullName>
    </submittedName>
</protein>
<dbReference type="RefSeq" id="WP_314013813.1">
    <property type="nucleotide sequence ID" value="NZ_JAVTTP010000001.1"/>
</dbReference>
<dbReference type="EMBL" id="JAVTTP010000001">
    <property type="protein sequence ID" value="MDT7828474.1"/>
    <property type="molecule type" value="Genomic_DNA"/>
</dbReference>
<keyword evidence="2" id="KW-1185">Reference proteome</keyword>
<accession>A0ABU3L5H9</accession>
<name>A0ABU3L5H9_9FLAO</name>
<organism evidence="1 2">
    <name type="scientific">Pricia mediterranea</name>
    <dbReference type="NCBI Taxonomy" id="3076079"/>
    <lineage>
        <taxon>Bacteria</taxon>
        <taxon>Pseudomonadati</taxon>
        <taxon>Bacteroidota</taxon>
        <taxon>Flavobacteriia</taxon>
        <taxon>Flavobacteriales</taxon>
        <taxon>Flavobacteriaceae</taxon>
        <taxon>Pricia</taxon>
    </lineage>
</organism>
<dbReference type="InterPro" id="IPR041408">
    <property type="entry name" value="Hcp_Tssd"/>
</dbReference>
<dbReference type="Proteomes" id="UP001250656">
    <property type="component" value="Unassembled WGS sequence"/>
</dbReference>